<feature type="domain" description="MIP18 family-like" evidence="2">
    <location>
        <begin position="135"/>
        <end position="205"/>
    </location>
</feature>
<dbReference type="GO" id="GO:0051536">
    <property type="term" value="F:iron-sulfur cluster binding"/>
    <property type="evidence" value="ECO:0007669"/>
    <property type="project" value="InterPro"/>
</dbReference>
<dbReference type="Gene3D" id="3.30.300.130">
    <property type="entry name" value="Fe-S cluster assembly (FSCA)"/>
    <property type="match status" value="1"/>
</dbReference>
<dbReference type="EMBL" id="DTIN01000009">
    <property type="protein sequence ID" value="HFX13023.1"/>
    <property type="molecule type" value="Genomic_DNA"/>
</dbReference>
<protein>
    <submittedName>
        <fullName evidence="3">Iron-sulfur cluster assembly scaffold protein</fullName>
    </submittedName>
</protein>
<dbReference type="Pfam" id="PF01883">
    <property type="entry name" value="FeS_assembly_P"/>
    <property type="match status" value="1"/>
</dbReference>
<evidence type="ECO:0000313" key="3">
    <source>
        <dbReference type="EMBL" id="HFX13023.1"/>
    </source>
</evidence>
<evidence type="ECO:0000259" key="1">
    <source>
        <dbReference type="Pfam" id="PF01592"/>
    </source>
</evidence>
<dbReference type="GO" id="GO:0005506">
    <property type="term" value="F:iron ion binding"/>
    <property type="evidence" value="ECO:0007669"/>
    <property type="project" value="InterPro"/>
</dbReference>
<gene>
    <name evidence="3" type="ORF">ENW00_02555</name>
</gene>
<dbReference type="SUPFAM" id="SSF82649">
    <property type="entry name" value="SufE/NifU"/>
    <property type="match status" value="1"/>
</dbReference>
<dbReference type="CDD" id="cd06664">
    <property type="entry name" value="IscU_like"/>
    <property type="match status" value="1"/>
</dbReference>
<dbReference type="Gene3D" id="3.90.1010.10">
    <property type="match status" value="1"/>
</dbReference>
<dbReference type="InterPro" id="IPR034904">
    <property type="entry name" value="FSCA_dom_sf"/>
</dbReference>
<dbReference type="InterPro" id="IPR002744">
    <property type="entry name" value="MIP18-like"/>
</dbReference>
<name>A0A7C3RK27_DICTH</name>
<organism evidence="3">
    <name type="scientific">Dictyoglomus thermophilum</name>
    <dbReference type="NCBI Taxonomy" id="14"/>
    <lineage>
        <taxon>Bacteria</taxon>
        <taxon>Pseudomonadati</taxon>
        <taxon>Dictyoglomota</taxon>
        <taxon>Dictyoglomia</taxon>
        <taxon>Dictyoglomales</taxon>
        <taxon>Dictyoglomaceae</taxon>
        <taxon>Dictyoglomus</taxon>
    </lineage>
</organism>
<accession>A0A7C3RK27</accession>
<dbReference type="PANTHER" id="PTHR10093">
    <property type="entry name" value="IRON-SULFUR CLUSTER ASSEMBLY ENZYME NIFU HOMOLOG"/>
    <property type="match status" value="1"/>
</dbReference>
<dbReference type="AlphaFoldDB" id="A0A7C3RK27"/>
<dbReference type="InterPro" id="IPR002871">
    <property type="entry name" value="NIF_FeS_clus_asmbl_NifU_N"/>
</dbReference>
<dbReference type="SUPFAM" id="SSF117916">
    <property type="entry name" value="Fe-S cluster assembly (FSCA) domain-like"/>
    <property type="match status" value="1"/>
</dbReference>
<evidence type="ECO:0000259" key="2">
    <source>
        <dbReference type="Pfam" id="PF01883"/>
    </source>
</evidence>
<sequence length="209" mass="23342">MNLKYSDIVLEHFRNPRNVGIIENPDGFAIEGSPACGDQIAVYIKVDKNTNIITDIRFQSFGCASNIATGSMMTEMVKGKTIEEALKITWKDVAEALGGLPPVKMHCSVLAVDGLKSAIKNYLGEKNTSSVLNEKEIIEVLSKIVYPSISMDIISLKLLNYLKITEEGDIIIELLLSDDDSFKSHIKQEIEENLRKIPEVRNIEVRFVK</sequence>
<dbReference type="GO" id="GO:0016226">
    <property type="term" value="P:iron-sulfur cluster assembly"/>
    <property type="evidence" value="ECO:0007669"/>
    <property type="project" value="InterPro"/>
</dbReference>
<comment type="caution">
    <text evidence="3">The sequence shown here is derived from an EMBL/GenBank/DDBJ whole genome shotgun (WGS) entry which is preliminary data.</text>
</comment>
<reference evidence="3" key="1">
    <citation type="journal article" date="2020" name="mSystems">
        <title>Genome- and Community-Level Interaction Insights into Carbon Utilization and Element Cycling Functions of Hydrothermarchaeota in Hydrothermal Sediment.</title>
        <authorList>
            <person name="Zhou Z."/>
            <person name="Liu Y."/>
            <person name="Xu W."/>
            <person name="Pan J."/>
            <person name="Luo Z.H."/>
            <person name="Li M."/>
        </authorList>
    </citation>
    <scope>NUCLEOTIDE SEQUENCE [LARGE SCALE GENOMIC DNA]</scope>
    <source>
        <strain evidence="3">SpSt-81</strain>
    </source>
</reference>
<feature type="domain" description="NIF system FeS cluster assembly NifU N-terminal" evidence="1">
    <location>
        <begin position="5"/>
        <end position="127"/>
    </location>
</feature>
<proteinExistence type="predicted"/>
<dbReference type="Pfam" id="PF01592">
    <property type="entry name" value="NifU_N"/>
    <property type="match status" value="1"/>
</dbReference>